<dbReference type="GO" id="GO:0016020">
    <property type="term" value="C:membrane"/>
    <property type="evidence" value="ECO:0007669"/>
    <property type="project" value="UniProtKB-SubCell"/>
</dbReference>
<keyword evidence="3 5" id="KW-1133">Transmembrane helix</keyword>
<comment type="caution">
    <text evidence="7">The sequence shown here is derived from an EMBL/GenBank/DDBJ whole genome shotgun (WGS) entry which is preliminary data.</text>
</comment>
<dbReference type="OrthoDB" id="9798343at2"/>
<dbReference type="Gene3D" id="1.25.40.10">
    <property type="entry name" value="Tetratricopeptide repeat domain"/>
    <property type="match status" value="2"/>
</dbReference>
<sequence>MVRILSYVFGLALLIAGAVWLADRPGAVTVDWLGWRIETSVPVLLVALLLVGAVLGSVLRLLVRIVRWPSIWAERRRDGRRRKGYLALTDGLAAAAGGDTRQARKLAGRAEKFLADPALTRLLSAQTAQLSGDADAAQRHFEAMLERPETTALGLRGLLKLAMDRGDETAAIELATRCRLATPDDRWLAETLLDMLIRADRLREAQDLLDDAQRKKALPRDEAASRKARLLDKRAERATADGDERSALSFARQALKLDPASTAASLRLAGVYASTGKIRRAKTVLEDAWSRRPDAAVAKAYADLVPGEGTLERFRRLEKLVAGHPDDVESHLALAQASFDAKLWGQARRHLLAAADARPNAGVFRLLARLEQAEYNNQTAAQAWLDKANNAAA</sequence>
<dbReference type="SUPFAM" id="SSF48452">
    <property type="entry name" value="TPR-like"/>
    <property type="match status" value="2"/>
</dbReference>
<keyword evidence="2 5" id="KW-0812">Transmembrane</keyword>
<name>A0A2N3PST1_9PROT</name>
<dbReference type="Pfam" id="PF14559">
    <property type="entry name" value="TPR_19"/>
    <property type="match status" value="1"/>
</dbReference>
<dbReference type="Pfam" id="PF07219">
    <property type="entry name" value="HemY_N"/>
    <property type="match status" value="1"/>
</dbReference>
<keyword evidence="4 5" id="KW-0472">Membrane</keyword>
<dbReference type="EMBL" id="PIUM01000020">
    <property type="protein sequence ID" value="PKU23460.1"/>
    <property type="molecule type" value="Genomic_DNA"/>
</dbReference>
<evidence type="ECO:0000313" key="8">
    <source>
        <dbReference type="Proteomes" id="UP000233293"/>
    </source>
</evidence>
<evidence type="ECO:0000256" key="5">
    <source>
        <dbReference type="SAM" id="Phobius"/>
    </source>
</evidence>
<dbReference type="InterPro" id="IPR011990">
    <property type="entry name" value="TPR-like_helical_dom_sf"/>
</dbReference>
<evidence type="ECO:0000256" key="2">
    <source>
        <dbReference type="ARBA" id="ARBA00022692"/>
    </source>
</evidence>
<organism evidence="7 8">
    <name type="scientific">Telmatospirillum siberiense</name>
    <dbReference type="NCBI Taxonomy" id="382514"/>
    <lineage>
        <taxon>Bacteria</taxon>
        <taxon>Pseudomonadati</taxon>
        <taxon>Pseudomonadota</taxon>
        <taxon>Alphaproteobacteria</taxon>
        <taxon>Rhodospirillales</taxon>
        <taxon>Rhodospirillaceae</taxon>
        <taxon>Telmatospirillum</taxon>
    </lineage>
</organism>
<evidence type="ECO:0000313" key="7">
    <source>
        <dbReference type="EMBL" id="PKU23460.1"/>
    </source>
</evidence>
<proteinExistence type="predicted"/>
<dbReference type="Proteomes" id="UP000233293">
    <property type="component" value="Unassembled WGS sequence"/>
</dbReference>
<evidence type="ECO:0000259" key="6">
    <source>
        <dbReference type="Pfam" id="PF07219"/>
    </source>
</evidence>
<keyword evidence="8" id="KW-1185">Reference proteome</keyword>
<dbReference type="InterPro" id="IPR010817">
    <property type="entry name" value="HemY_N"/>
</dbReference>
<evidence type="ECO:0000256" key="3">
    <source>
        <dbReference type="ARBA" id="ARBA00022989"/>
    </source>
</evidence>
<protein>
    <recommendedName>
        <fullName evidence="6">HemY N-terminal domain-containing protein</fullName>
    </recommendedName>
</protein>
<evidence type="ECO:0000256" key="1">
    <source>
        <dbReference type="ARBA" id="ARBA00004370"/>
    </source>
</evidence>
<gene>
    <name evidence="7" type="ORF">CWS72_16520</name>
</gene>
<comment type="subcellular location">
    <subcellularLocation>
        <location evidence="1">Membrane</location>
    </subcellularLocation>
</comment>
<feature type="domain" description="HemY N-terminal" evidence="6">
    <location>
        <begin position="26"/>
        <end position="132"/>
    </location>
</feature>
<accession>A0A2N3PST1</accession>
<dbReference type="RefSeq" id="WP_101251730.1">
    <property type="nucleotide sequence ID" value="NZ_PIUM01000020.1"/>
</dbReference>
<evidence type="ECO:0000256" key="4">
    <source>
        <dbReference type="ARBA" id="ARBA00023136"/>
    </source>
</evidence>
<feature type="transmembrane region" description="Helical" evidence="5">
    <location>
        <begin position="45"/>
        <end position="66"/>
    </location>
</feature>
<dbReference type="AlphaFoldDB" id="A0A2N3PST1"/>
<reference evidence="8" key="1">
    <citation type="submission" date="2017-12" db="EMBL/GenBank/DDBJ databases">
        <title>Draft genome sequence of Telmatospirillum siberiense 26-4b1T, an acidotolerant peatland alphaproteobacterium potentially involved in sulfur cycling.</title>
        <authorList>
            <person name="Hausmann B."/>
            <person name="Pjevac P."/>
            <person name="Schreck K."/>
            <person name="Herbold C.W."/>
            <person name="Daims H."/>
            <person name="Wagner M."/>
            <person name="Pester M."/>
            <person name="Loy A."/>
        </authorList>
    </citation>
    <scope>NUCLEOTIDE SEQUENCE [LARGE SCALE GENOMIC DNA]</scope>
    <source>
        <strain evidence="8">26-4b1</strain>
    </source>
</reference>